<dbReference type="EMBL" id="JAAXKX010000001">
    <property type="protein sequence ID" value="NKN31624.1"/>
    <property type="molecule type" value="Genomic_DNA"/>
</dbReference>
<dbReference type="Pfam" id="PF04339">
    <property type="entry name" value="FemAB_like"/>
    <property type="match status" value="1"/>
</dbReference>
<sequence length="395" mass="44179">MHEASTPSFSLTTHGAITEIPAASWDRLVGDDAPFLRHAFLAALEQHGCVGEALGWIPLHLALHDTEGVLCAAAPCYIKTNGYGEFVFDWAWAEAHHRQGLPYYPKLVVAAPYTPAVAPRILTAAADTNRPRHARALIEGARHLTERLGLSSMHWLFHTEQEGAPLAAQGFLPRLGCQFHWHRHDEHDFDDLLAQFTSAKRKQIRRERRRVTEAGLRLARLRGDQLSATEWATLHHLYCDTFTRLGGVPTLSLEFFAALGESMGESLLVVFCYQGARIVAAAFNLVGARTLYGRHWGCRDTFHSLHFEACYYQGLEHCIATGLDHFQPGAQGEHKISRGFLPTATWSSHWVADPELGVTIARALEHETRGMRAHLRRMQAHSPYRRPTPSSLPSD</sequence>
<protein>
    <submittedName>
        <fullName evidence="1">N-acetyltransferase</fullName>
    </submittedName>
</protein>
<dbReference type="SUPFAM" id="SSF55729">
    <property type="entry name" value="Acyl-CoA N-acyltransferases (Nat)"/>
    <property type="match status" value="1"/>
</dbReference>
<reference evidence="1 2" key="1">
    <citation type="submission" date="2020-04" db="EMBL/GenBank/DDBJ databases">
        <title>Draft Whole-Genome sequence of Marichromatium bheemlicum DSM 18632, type strain.</title>
        <authorList>
            <person name="Kyndt J.A."/>
            <person name="Meyer T.E."/>
        </authorList>
    </citation>
    <scope>NUCLEOTIDE SEQUENCE [LARGE SCALE GENOMIC DNA]</scope>
    <source>
        <strain evidence="1 2">DSM 18632</strain>
    </source>
</reference>
<comment type="caution">
    <text evidence="1">The sequence shown here is derived from an EMBL/GenBank/DDBJ whole genome shotgun (WGS) entry which is preliminary data.</text>
</comment>
<gene>
    <name evidence="1" type="ORF">HF203_00075</name>
</gene>
<evidence type="ECO:0000313" key="2">
    <source>
        <dbReference type="Proteomes" id="UP000740754"/>
    </source>
</evidence>
<evidence type="ECO:0000313" key="1">
    <source>
        <dbReference type="EMBL" id="NKN31624.1"/>
    </source>
</evidence>
<dbReference type="RefSeq" id="WP_168665352.1">
    <property type="nucleotide sequence ID" value="NZ_JAAXKX010000001.1"/>
</dbReference>
<dbReference type="Gene3D" id="3.40.630.30">
    <property type="match status" value="1"/>
</dbReference>
<dbReference type="PANTHER" id="PTHR47017">
    <property type="entry name" value="ACYL-COA"/>
    <property type="match status" value="1"/>
</dbReference>
<proteinExistence type="predicted"/>
<keyword evidence="2" id="KW-1185">Reference proteome</keyword>
<accession>A0ABX1I448</accession>
<dbReference type="InterPro" id="IPR007434">
    <property type="entry name" value="FemAB-like"/>
</dbReference>
<name>A0ABX1I448_9GAMM</name>
<dbReference type="InterPro" id="IPR016181">
    <property type="entry name" value="Acyl_CoA_acyltransferase"/>
</dbReference>
<dbReference type="Proteomes" id="UP000740754">
    <property type="component" value="Unassembled WGS sequence"/>
</dbReference>
<organism evidence="1 2">
    <name type="scientific">Marichromatium bheemlicum</name>
    <dbReference type="NCBI Taxonomy" id="365339"/>
    <lineage>
        <taxon>Bacteria</taxon>
        <taxon>Pseudomonadati</taxon>
        <taxon>Pseudomonadota</taxon>
        <taxon>Gammaproteobacteria</taxon>
        <taxon>Chromatiales</taxon>
        <taxon>Chromatiaceae</taxon>
        <taxon>Marichromatium</taxon>
    </lineage>
</organism>
<dbReference type="PANTHER" id="PTHR47017:SF1">
    <property type="entry name" value="ACYL-COA"/>
    <property type="match status" value="1"/>
</dbReference>